<evidence type="ECO:0000313" key="2">
    <source>
        <dbReference type="EMBL" id="KAJ4969238.1"/>
    </source>
</evidence>
<feature type="region of interest" description="Disordered" evidence="1">
    <location>
        <begin position="1"/>
        <end position="59"/>
    </location>
</feature>
<accession>A0A9Q0QRK2</accession>
<name>A0A9Q0QRK2_9MAGN</name>
<protein>
    <submittedName>
        <fullName evidence="2">Uncharacterized protein</fullName>
    </submittedName>
</protein>
<comment type="caution">
    <text evidence="2">The sequence shown here is derived from an EMBL/GenBank/DDBJ whole genome shotgun (WGS) entry which is preliminary data.</text>
</comment>
<sequence>MASRPPAKAPAPGVNPSPHAQGRGTSDSGGVSQCLAPYLEEGEISTESAIDPQLPPPLLNSLPIDNYMPNGSLNQQGPWRDLFESNLLSQGEGFSICHSSATFVD</sequence>
<reference evidence="2" key="1">
    <citation type="journal article" date="2023" name="Plant J.">
        <title>The genome of the king protea, Protea cynaroides.</title>
        <authorList>
            <person name="Chang J."/>
            <person name="Duong T.A."/>
            <person name="Schoeman C."/>
            <person name="Ma X."/>
            <person name="Roodt D."/>
            <person name="Barker N."/>
            <person name="Li Z."/>
            <person name="Van de Peer Y."/>
            <person name="Mizrachi E."/>
        </authorList>
    </citation>
    <scope>NUCLEOTIDE SEQUENCE</scope>
    <source>
        <tissue evidence="2">Young leaves</tissue>
    </source>
</reference>
<organism evidence="2 3">
    <name type="scientific">Protea cynaroides</name>
    <dbReference type="NCBI Taxonomy" id="273540"/>
    <lineage>
        <taxon>Eukaryota</taxon>
        <taxon>Viridiplantae</taxon>
        <taxon>Streptophyta</taxon>
        <taxon>Embryophyta</taxon>
        <taxon>Tracheophyta</taxon>
        <taxon>Spermatophyta</taxon>
        <taxon>Magnoliopsida</taxon>
        <taxon>Proteales</taxon>
        <taxon>Proteaceae</taxon>
        <taxon>Protea</taxon>
    </lineage>
</organism>
<dbReference type="EMBL" id="JAMYWD010000006">
    <property type="protein sequence ID" value="KAJ4969238.1"/>
    <property type="molecule type" value="Genomic_DNA"/>
</dbReference>
<evidence type="ECO:0000313" key="3">
    <source>
        <dbReference type="Proteomes" id="UP001141806"/>
    </source>
</evidence>
<evidence type="ECO:0000256" key="1">
    <source>
        <dbReference type="SAM" id="MobiDB-lite"/>
    </source>
</evidence>
<keyword evidence="3" id="KW-1185">Reference proteome</keyword>
<dbReference type="Proteomes" id="UP001141806">
    <property type="component" value="Unassembled WGS sequence"/>
</dbReference>
<dbReference type="AlphaFoldDB" id="A0A9Q0QRK2"/>
<proteinExistence type="predicted"/>
<gene>
    <name evidence="2" type="ORF">NE237_015939</name>
</gene>